<dbReference type="RefSeq" id="WP_163817692.1">
    <property type="nucleotide sequence ID" value="NZ_JAAGOB010000003.1"/>
</dbReference>
<dbReference type="Proteomes" id="UP000469185">
    <property type="component" value="Unassembled WGS sequence"/>
</dbReference>
<evidence type="ECO:0000313" key="2">
    <source>
        <dbReference type="Proteomes" id="UP000469185"/>
    </source>
</evidence>
<comment type="caution">
    <text evidence="1">The sequence shown here is derived from an EMBL/GenBank/DDBJ whole genome shotgun (WGS) entry which is preliminary data.</text>
</comment>
<accession>A0A6N9YJW3</accession>
<dbReference type="AlphaFoldDB" id="A0A6N9YJW3"/>
<organism evidence="1 2">
    <name type="scientific">Phytoactinopolyspora alkaliphila</name>
    <dbReference type="NCBI Taxonomy" id="1783498"/>
    <lineage>
        <taxon>Bacteria</taxon>
        <taxon>Bacillati</taxon>
        <taxon>Actinomycetota</taxon>
        <taxon>Actinomycetes</taxon>
        <taxon>Jiangellales</taxon>
        <taxon>Jiangellaceae</taxon>
        <taxon>Phytoactinopolyspora</taxon>
    </lineage>
</organism>
<evidence type="ECO:0000313" key="1">
    <source>
        <dbReference type="EMBL" id="NED95225.1"/>
    </source>
</evidence>
<gene>
    <name evidence="1" type="ORF">G1H11_07840</name>
</gene>
<proteinExistence type="predicted"/>
<protein>
    <submittedName>
        <fullName evidence="1">IS110 family transposase</fullName>
    </submittedName>
</protein>
<reference evidence="1 2" key="1">
    <citation type="submission" date="2020-02" db="EMBL/GenBank/DDBJ databases">
        <authorList>
            <person name="Li X.-J."/>
            <person name="Feng X.-M."/>
        </authorList>
    </citation>
    <scope>NUCLEOTIDE SEQUENCE [LARGE SCALE GENOMIC DNA]</scope>
    <source>
        <strain evidence="1 2">CGMCC 4.7225</strain>
    </source>
</reference>
<dbReference type="EMBL" id="JAAGOB010000003">
    <property type="protein sequence ID" value="NED95225.1"/>
    <property type="molecule type" value="Genomic_DNA"/>
</dbReference>
<sequence>MRVAVGIDIAKEFHWVAIVLADGGKMPPNAGGVIFLGEDPL</sequence>
<name>A0A6N9YJW3_9ACTN</name>
<keyword evidence="2" id="KW-1185">Reference proteome</keyword>